<dbReference type="HOGENOM" id="CLU_1342473_0_0_11"/>
<sequence length="204" mass="21934">MRTRHALLALLLVLPVGGCAWANKQIGYVMSGEAMSDKKPLPGLTEAKAKEHIASIIKDSLQDMPEGFYYAYYGPGGKPGDAGFSGGASVPVFGDDAPNQLYSFSVSYWAQYPPGSPPVEELYDKAAAYWSAHAQHLDARKVFPRDDSFITQDGYGVGLAINDNHEFAIHCTSPYYGRDGLGAGYPVADIITRNGDTLAGKPPK</sequence>
<gene>
    <name evidence="1" type="ordered locus">Srot_2901</name>
</gene>
<evidence type="ECO:0000313" key="1">
    <source>
        <dbReference type="EMBL" id="ADG99332.1"/>
    </source>
</evidence>
<proteinExistence type="predicted"/>
<keyword evidence="2" id="KW-1185">Reference proteome</keyword>
<protein>
    <submittedName>
        <fullName evidence="1">Uncharacterized protein</fullName>
    </submittedName>
</protein>
<name>D6ZDS5_SEGRD</name>
<dbReference type="RefSeq" id="WP_013139781.1">
    <property type="nucleotide sequence ID" value="NC_014168.1"/>
</dbReference>
<dbReference type="Proteomes" id="UP000002247">
    <property type="component" value="Chromosome"/>
</dbReference>
<evidence type="ECO:0000313" key="2">
    <source>
        <dbReference type="Proteomes" id="UP000002247"/>
    </source>
</evidence>
<accession>D6ZDS5</accession>
<reference evidence="1 2" key="1">
    <citation type="journal article" date="2010" name="Stand. Genomic Sci.">
        <title>Complete genome sequence of Segniliparus rotundus type strain (CDC 1076).</title>
        <authorList>
            <person name="Sikorski J."/>
            <person name="Lapidus A."/>
            <person name="Copeland A."/>
            <person name="Misra M."/>
            <person name="Glavina Del Rio T."/>
            <person name="Nolan M."/>
            <person name="Lucas S."/>
            <person name="Chen F."/>
            <person name="Tice H."/>
            <person name="Cheng J.F."/>
            <person name="Jando M."/>
            <person name="Schneider S."/>
            <person name="Bruce D."/>
            <person name="Goodwin L."/>
            <person name="Pitluck S."/>
            <person name="Liolios K."/>
            <person name="Mikhailova N."/>
            <person name="Pati A."/>
            <person name="Ivanova N."/>
            <person name="Mavromatis K."/>
            <person name="Chen A."/>
            <person name="Palaniappan K."/>
            <person name="Chertkov O."/>
            <person name="Land M."/>
            <person name="Hauser L."/>
            <person name="Chang Y.J."/>
            <person name="Jeffries C.D."/>
            <person name="Brettin T."/>
            <person name="Detter J.C."/>
            <person name="Han C."/>
            <person name="Rohde M."/>
            <person name="Goker M."/>
            <person name="Bristow J."/>
            <person name="Eisen J.A."/>
            <person name="Markowitz V."/>
            <person name="Hugenholtz P."/>
            <person name="Kyrpides N.C."/>
            <person name="Klenk H.P."/>
        </authorList>
    </citation>
    <scope>NUCLEOTIDE SEQUENCE [LARGE SCALE GENOMIC DNA]</scope>
    <source>
        <strain evidence="2">ATCC BAA-972 / CDC 1076 / CIP 108378 / DSM 44985 / JCM 13578</strain>
    </source>
</reference>
<organism evidence="1 2">
    <name type="scientific">Segniliparus rotundus (strain ATCC BAA-972 / CDC 1076 / CIP 108378 / DSM 44985 / JCM 13578)</name>
    <dbReference type="NCBI Taxonomy" id="640132"/>
    <lineage>
        <taxon>Bacteria</taxon>
        <taxon>Bacillati</taxon>
        <taxon>Actinomycetota</taxon>
        <taxon>Actinomycetes</taxon>
        <taxon>Mycobacteriales</taxon>
        <taxon>Segniliparaceae</taxon>
        <taxon>Segniliparus</taxon>
    </lineage>
</organism>
<dbReference type="EMBL" id="CP001958">
    <property type="protein sequence ID" value="ADG99332.1"/>
    <property type="molecule type" value="Genomic_DNA"/>
</dbReference>
<dbReference type="KEGG" id="srt:Srot_2901"/>
<dbReference type="AlphaFoldDB" id="D6ZDS5"/>